<dbReference type="InterPro" id="IPR009061">
    <property type="entry name" value="DNA-bd_dom_put_sf"/>
</dbReference>
<evidence type="ECO:0000256" key="7">
    <source>
        <dbReference type="ARBA" id="ARBA00023163"/>
    </source>
</evidence>
<dbReference type="GO" id="GO:0003677">
    <property type="term" value="F:DNA binding"/>
    <property type="evidence" value="ECO:0007669"/>
    <property type="project" value="UniProtKB-KW"/>
</dbReference>
<evidence type="ECO:0000259" key="8">
    <source>
        <dbReference type="PROSITE" id="PS50937"/>
    </source>
</evidence>
<accession>A0A1S1H9N0</accession>
<dbReference type="PANTHER" id="PTHR30204">
    <property type="entry name" value="REDOX-CYCLING DRUG-SENSING TRANSCRIPTIONAL ACTIVATOR SOXR"/>
    <property type="match status" value="1"/>
</dbReference>
<organism evidence="9 10">
    <name type="scientific">Edaphosphingomonas haloaromaticamans</name>
    <dbReference type="NCBI Taxonomy" id="653954"/>
    <lineage>
        <taxon>Bacteria</taxon>
        <taxon>Pseudomonadati</taxon>
        <taxon>Pseudomonadota</taxon>
        <taxon>Alphaproteobacteria</taxon>
        <taxon>Sphingomonadales</taxon>
        <taxon>Rhizorhabdaceae</taxon>
        <taxon>Edaphosphingomonas</taxon>
    </lineage>
</organism>
<dbReference type="SMART" id="SM00422">
    <property type="entry name" value="HTH_MERR"/>
    <property type="match status" value="1"/>
</dbReference>
<keyword evidence="5" id="KW-0805">Transcription regulation</keyword>
<dbReference type="InterPro" id="IPR000551">
    <property type="entry name" value="MerR-type_HTH_dom"/>
</dbReference>
<dbReference type="InterPro" id="IPR010211">
    <property type="entry name" value="Redox-sen_tscrpt-act_SoxR"/>
</dbReference>
<keyword evidence="7" id="KW-0804">Transcription</keyword>
<name>A0A1S1H9N0_9SPHN</name>
<dbReference type="GO" id="GO:0003700">
    <property type="term" value="F:DNA-binding transcription factor activity"/>
    <property type="evidence" value="ECO:0007669"/>
    <property type="project" value="InterPro"/>
</dbReference>
<evidence type="ECO:0000313" key="9">
    <source>
        <dbReference type="EMBL" id="OHT18818.1"/>
    </source>
</evidence>
<evidence type="ECO:0000256" key="6">
    <source>
        <dbReference type="ARBA" id="ARBA00023125"/>
    </source>
</evidence>
<evidence type="ECO:0000256" key="3">
    <source>
        <dbReference type="ARBA" id="ARBA00023004"/>
    </source>
</evidence>
<protein>
    <submittedName>
        <fullName evidence="9">Redox-sensitive transcriptional activator SoxR</fullName>
    </submittedName>
</protein>
<dbReference type="GO" id="GO:0046872">
    <property type="term" value="F:metal ion binding"/>
    <property type="evidence" value="ECO:0007669"/>
    <property type="project" value="UniProtKB-KW"/>
</dbReference>
<reference evidence="9 10" key="1">
    <citation type="submission" date="2016-09" db="EMBL/GenBank/DDBJ databases">
        <title>Metabolic pathway, cell adaptation mechanisms and a novel monoxygenase revealed through proteogenomic-transcription analysis of a Sphingomonas haloaromaticamans strain degrading the fungicide ortho-phenylphenol.</title>
        <authorList>
            <person name="Perruchon C."/>
            <person name="Papadopoulou E.S."/>
            <person name="Rousidou C."/>
            <person name="Vasileiadis S."/>
            <person name="Tanou G."/>
            <person name="Amoutzias G."/>
            <person name="Molassiotis A."/>
            <person name="Karpouzas D.G."/>
        </authorList>
    </citation>
    <scope>NUCLEOTIDE SEQUENCE [LARGE SCALE GENOMIC DNA]</scope>
    <source>
        <strain evidence="9 10">P3</strain>
    </source>
</reference>
<keyword evidence="2" id="KW-0479">Metal-binding</keyword>
<dbReference type="Pfam" id="PF00376">
    <property type="entry name" value="MerR"/>
    <property type="match status" value="1"/>
</dbReference>
<feature type="domain" description="HTH merR-type" evidence="8">
    <location>
        <begin position="39"/>
        <end position="107"/>
    </location>
</feature>
<dbReference type="AlphaFoldDB" id="A0A1S1H9N0"/>
<dbReference type="SUPFAM" id="SSF46955">
    <property type="entry name" value="Putative DNA-binding domain"/>
    <property type="match status" value="1"/>
</dbReference>
<sequence length="180" mass="19805">MFQGTLPCSNRERLYKTSTMIEVKGESVARLTHAQALRELSVGEVAARAGVPVSTVHFYEAKGLIWGHRTAGNQRRFHRGVLRAIAIIKVAQRAGIPLAVIRDRLASLSSDGRVTIAAWERLSTEWRDDLDDRIGRLTRLRDQLSSCIGCGCLSTEDCPLRNPGDTLAENGSGPRLLDPD</sequence>
<evidence type="ECO:0000313" key="10">
    <source>
        <dbReference type="Proteomes" id="UP000179467"/>
    </source>
</evidence>
<evidence type="ECO:0000256" key="1">
    <source>
        <dbReference type="ARBA" id="ARBA00022714"/>
    </source>
</evidence>
<dbReference type="EMBL" id="MIPT01000001">
    <property type="protein sequence ID" value="OHT18818.1"/>
    <property type="molecule type" value="Genomic_DNA"/>
</dbReference>
<dbReference type="PRINTS" id="PR00040">
    <property type="entry name" value="HTHMERR"/>
</dbReference>
<dbReference type="InterPro" id="IPR047057">
    <property type="entry name" value="MerR_fam"/>
</dbReference>
<evidence type="ECO:0000256" key="5">
    <source>
        <dbReference type="ARBA" id="ARBA00023015"/>
    </source>
</evidence>
<dbReference type="InterPro" id="IPR015358">
    <property type="entry name" value="Tscrpt_reg_MerR_DNA-bd"/>
</dbReference>
<dbReference type="GO" id="GO:0006979">
    <property type="term" value="P:response to oxidative stress"/>
    <property type="evidence" value="ECO:0007669"/>
    <property type="project" value="InterPro"/>
</dbReference>
<dbReference type="CDD" id="cd01110">
    <property type="entry name" value="HTH_SoxR"/>
    <property type="match status" value="1"/>
</dbReference>
<dbReference type="Proteomes" id="UP000179467">
    <property type="component" value="Unassembled WGS sequence"/>
</dbReference>
<dbReference type="PROSITE" id="PS50937">
    <property type="entry name" value="HTH_MERR_2"/>
    <property type="match status" value="1"/>
</dbReference>
<keyword evidence="1" id="KW-0001">2Fe-2S</keyword>
<dbReference type="Gene3D" id="1.10.1660.10">
    <property type="match status" value="1"/>
</dbReference>
<dbReference type="Pfam" id="PF09278">
    <property type="entry name" value="MerR-DNA-bind"/>
    <property type="match status" value="1"/>
</dbReference>
<evidence type="ECO:0000256" key="4">
    <source>
        <dbReference type="ARBA" id="ARBA00023014"/>
    </source>
</evidence>
<keyword evidence="3" id="KW-0408">Iron</keyword>
<keyword evidence="4" id="KW-0411">Iron-sulfur</keyword>
<evidence type="ECO:0000256" key="2">
    <source>
        <dbReference type="ARBA" id="ARBA00022723"/>
    </source>
</evidence>
<gene>
    <name evidence="9" type="primary">soxR_1</name>
    <name evidence="9" type="ORF">BHE75_00796</name>
</gene>
<dbReference type="GO" id="GO:0051537">
    <property type="term" value="F:2 iron, 2 sulfur cluster binding"/>
    <property type="evidence" value="ECO:0007669"/>
    <property type="project" value="UniProtKB-KW"/>
</dbReference>
<keyword evidence="10" id="KW-1185">Reference proteome</keyword>
<proteinExistence type="predicted"/>
<comment type="caution">
    <text evidence="9">The sequence shown here is derived from an EMBL/GenBank/DDBJ whole genome shotgun (WGS) entry which is preliminary data.</text>
</comment>
<keyword evidence="6" id="KW-0238">DNA-binding</keyword>
<dbReference type="NCBIfam" id="TIGR01950">
    <property type="entry name" value="SoxR"/>
    <property type="match status" value="1"/>
</dbReference>
<dbReference type="PANTHER" id="PTHR30204:SF0">
    <property type="entry name" value="REDOX-SENSITIVE TRANSCRIPTIONAL ACTIVATOR SOXR"/>
    <property type="match status" value="1"/>
</dbReference>